<evidence type="ECO:0000313" key="11">
    <source>
        <dbReference type="Proteomes" id="UP000184330"/>
    </source>
</evidence>
<dbReference type="GO" id="GO:0006508">
    <property type="term" value="P:proteolysis"/>
    <property type="evidence" value="ECO:0007669"/>
    <property type="project" value="UniProtKB-KW"/>
</dbReference>
<keyword evidence="5" id="KW-0833">Ubl conjugation pathway</keyword>
<feature type="compositionally biased region" description="Polar residues" evidence="8">
    <location>
        <begin position="715"/>
        <end position="737"/>
    </location>
</feature>
<dbReference type="SUPFAM" id="SSF54001">
    <property type="entry name" value="Cysteine proteinases"/>
    <property type="match status" value="1"/>
</dbReference>
<proteinExistence type="inferred from homology"/>
<comment type="similarity">
    <text evidence="2">Belongs to the peptidase C19 family.</text>
</comment>
<feature type="region of interest" description="Disordered" evidence="8">
    <location>
        <begin position="601"/>
        <end position="643"/>
    </location>
</feature>
<dbReference type="EMBL" id="FJOG01000013">
    <property type="protein sequence ID" value="CZR58997.1"/>
    <property type="molecule type" value="Genomic_DNA"/>
</dbReference>
<evidence type="ECO:0000256" key="7">
    <source>
        <dbReference type="ARBA" id="ARBA00022807"/>
    </source>
</evidence>
<evidence type="ECO:0000256" key="3">
    <source>
        <dbReference type="ARBA" id="ARBA00012759"/>
    </source>
</evidence>
<dbReference type="GO" id="GO:0005634">
    <property type="term" value="C:nucleus"/>
    <property type="evidence" value="ECO:0007669"/>
    <property type="project" value="UniProtKB-SubCell"/>
</dbReference>
<dbReference type="PANTHER" id="PTHR24006">
    <property type="entry name" value="UBIQUITIN CARBOXYL-TERMINAL HYDROLASE"/>
    <property type="match status" value="1"/>
</dbReference>
<feature type="region of interest" description="Disordered" evidence="8">
    <location>
        <begin position="681"/>
        <end position="851"/>
    </location>
</feature>
<evidence type="ECO:0000256" key="6">
    <source>
        <dbReference type="ARBA" id="ARBA00022801"/>
    </source>
</evidence>
<feature type="compositionally biased region" description="Basic and acidic residues" evidence="8">
    <location>
        <begin position="744"/>
        <end position="759"/>
    </location>
</feature>
<feature type="compositionally biased region" description="Basic and acidic residues" evidence="8">
    <location>
        <begin position="813"/>
        <end position="823"/>
    </location>
</feature>
<evidence type="ECO:0000259" key="9">
    <source>
        <dbReference type="PROSITE" id="PS50235"/>
    </source>
</evidence>
<evidence type="ECO:0000313" key="10">
    <source>
        <dbReference type="EMBL" id="CZR58997.1"/>
    </source>
</evidence>
<feature type="compositionally biased region" description="Basic and acidic residues" evidence="8">
    <location>
        <begin position="834"/>
        <end position="851"/>
    </location>
</feature>
<feature type="compositionally biased region" description="Basic and acidic residues" evidence="8">
    <location>
        <begin position="771"/>
        <end position="787"/>
    </location>
</feature>
<sequence length="851" mass="95028">MNEGVKRFLSRREKDGGGHRRDKSRDKNAERKSMFSQSATSISKAFSNPHGKSSPISQTSFSHVQATITDSRALFYTQSRPRSGEGISTLFKVDPQKKLEQEQNNKISSIKQRLQNVGYSSIEDEQIHYALGSKYANGDADRAFDMVVLFQESVEGVVKPYNPAVHMLGAENREAVTCYLDTLLFSMFARLSSFEPLLYSSFDDEPRRRLSTLIRLWTKHLQEALAACGWDDAQRLEQQDTSEAFQNITDILNLPLLTLKVDLVHGGRNDTDDHKLIHERLLNVAVPDEDPEGAPIKLEDCLESYFNNQVEVNRFLERTHTNQSIASASSPSSKETSEHVEISELSWSTPNTPTTPLTPSTPLSPNSNRLRATSIIRRRVIEEEGEGEKAAESEGVVLQMPRSARKGSIRKEVLMPAWQFYHLIPWHTEKGETPNENKIADHFQSTRPVLGVCLKRYTFTAEGKPIKKKTYIDIPVDLRLPHFVNENGEDDKDRPLEGQFKLSLQSVICHRGDAINSGHYVAYIRGSAEAADGDSHSTRILSDEERPPGYSEEHWIKFDDNANPRVQYADISDALKKETPYLLFYQVQPIFDVTAPPPTNLKPPSYTDSGVAMSITECSPNPNDMQSQNTSGYFDGPADESTPTIRLSSEYERHASPRISLNLSDDRRGSLAHTEVSVTSLASTASSVQATSAPVTPSEETTAQRFSRAAASMTKFGSKSRPSSQSGENRISATFSRLSLMGTKSREQLSKNDIIKETPNDTTTGSNGVPEPRKSIAIDESSLRPHLEGLQMTAADSTISRSKTKKEKKRDKSKGPSEKGEHEHHHHTHKDKGKGKAKDENKVPDRECTIM</sequence>
<dbReference type="InterPro" id="IPR050164">
    <property type="entry name" value="Peptidase_C19"/>
</dbReference>
<evidence type="ECO:0000256" key="4">
    <source>
        <dbReference type="ARBA" id="ARBA00022670"/>
    </source>
</evidence>
<feature type="region of interest" description="Disordered" evidence="8">
    <location>
        <begin position="1"/>
        <end position="60"/>
    </location>
</feature>
<feature type="region of interest" description="Disordered" evidence="8">
    <location>
        <begin position="322"/>
        <end position="368"/>
    </location>
</feature>
<dbReference type="GO" id="GO:0005829">
    <property type="term" value="C:cytosol"/>
    <property type="evidence" value="ECO:0007669"/>
    <property type="project" value="TreeGrafter"/>
</dbReference>
<evidence type="ECO:0000256" key="1">
    <source>
        <dbReference type="ARBA" id="ARBA00000707"/>
    </source>
</evidence>
<protein>
    <recommendedName>
        <fullName evidence="3">ubiquitinyl hydrolase 1</fullName>
        <ecNumber evidence="3">3.4.19.12</ecNumber>
    </recommendedName>
</protein>
<feature type="compositionally biased region" description="Low complexity" evidence="8">
    <location>
        <begin position="324"/>
        <end position="333"/>
    </location>
</feature>
<comment type="catalytic activity">
    <reaction evidence="1">
        <text>Thiol-dependent hydrolysis of ester, thioester, amide, peptide and isopeptide bonds formed by the C-terminal Gly of ubiquitin (a 76-residue protein attached to proteins as an intracellular targeting signal).</text>
        <dbReference type="EC" id="3.4.19.12"/>
    </reaction>
</comment>
<keyword evidence="6 10" id="KW-0378">Hydrolase</keyword>
<dbReference type="GO" id="GO:0016579">
    <property type="term" value="P:protein deubiquitination"/>
    <property type="evidence" value="ECO:0007669"/>
    <property type="project" value="TreeGrafter"/>
</dbReference>
<dbReference type="STRING" id="576137.A0A1L7X1U4"/>
<name>A0A1L7X1U4_9HELO</name>
<dbReference type="InterPro" id="IPR028889">
    <property type="entry name" value="USP"/>
</dbReference>
<dbReference type="Gene3D" id="3.90.70.10">
    <property type="entry name" value="Cysteine proteinases"/>
    <property type="match status" value="2"/>
</dbReference>
<dbReference type="OrthoDB" id="6287070at2759"/>
<accession>A0A1L7X1U4</accession>
<feature type="compositionally biased region" description="Polar residues" evidence="8">
    <location>
        <begin position="616"/>
        <end position="632"/>
    </location>
</feature>
<dbReference type="PROSITE" id="PS50235">
    <property type="entry name" value="USP_3"/>
    <property type="match status" value="1"/>
</dbReference>
<feature type="compositionally biased region" description="Basic and acidic residues" evidence="8">
    <location>
        <begin position="1"/>
        <end position="33"/>
    </location>
</feature>
<gene>
    <name evidence="10" type="ORF">PAC_08889</name>
</gene>
<evidence type="ECO:0000256" key="2">
    <source>
        <dbReference type="ARBA" id="ARBA00009085"/>
    </source>
</evidence>
<dbReference type="InterPro" id="IPR038765">
    <property type="entry name" value="Papain-like_cys_pep_sf"/>
</dbReference>
<feature type="compositionally biased region" description="Basic residues" evidence="8">
    <location>
        <begin position="802"/>
        <end position="812"/>
    </location>
</feature>
<feature type="compositionally biased region" description="Low complexity" evidence="8">
    <location>
        <begin position="345"/>
        <end position="368"/>
    </location>
</feature>
<dbReference type="AlphaFoldDB" id="A0A1L7X1U4"/>
<feature type="domain" description="USP" evidence="9">
    <location>
        <begin position="168"/>
        <end position="588"/>
    </location>
</feature>
<keyword evidence="11" id="KW-1185">Reference proteome</keyword>
<organism evidence="10 11">
    <name type="scientific">Phialocephala subalpina</name>
    <dbReference type="NCBI Taxonomy" id="576137"/>
    <lineage>
        <taxon>Eukaryota</taxon>
        <taxon>Fungi</taxon>
        <taxon>Dikarya</taxon>
        <taxon>Ascomycota</taxon>
        <taxon>Pezizomycotina</taxon>
        <taxon>Leotiomycetes</taxon>
        <taxon>Helotiales</taxon>
        <taxon>Mollisiaceae</taxon>
        <taxon>Phialocephala</taxon>
        <taxon>Phialocephala fortinii species complex</taxon>
    </lineage>
</organism>
<dbReference type="PANTHER" id="PTHR24006:SF722">
    <property type="entry name" value="UBIQUITIN CARBOXYL-TERMINAL HYDROLASE 48"/>
    <property type="match status" value="1"/>
</dbReference>
<feature type="compositionally biased region" description="Polar residues" evidence="8">
    <location>
        <begin position="34"/>
        <end position="60"/>
    </location>
</feature>
<evidence type="ECO:0000256" key="8">
    <source>
        <dbReference type="SAM" id="MobiDB-lite"/>
    </source>
</evidence>
<reference evidence="10 11" key="1">
    <citation type="submission" date="2016-03" db="EMBL/GenBank/DDBJ databases">
        <authorList>
            <person name="Ploux O."/>
        </authorList>
    </citation>
    <scope>NUCLEOTIDE SEQUENCE [LARGE SCALE GENOMIC DNA]</scope>
    <source>
        <strain evidence="10 11">UAMH 11012</strain>
    </source>
</reference>
<feature type="compositionally biased region" description="Low complexity" evidence="8">
    <location>
        <begin position="681"/>
        <end position="696"/>
    </location>
</feature>
<keyword evidence="7" id="KW-0788">Thiol protease</keyword>
<dbReference type="GO" id="GO:0004843">
    <property type="term" value="F:cysteine-type deubiquitinase activity"/>
    <property type="evidence" value="ECO:0007669"/>
    <property type="project" value="UniProtKB-EC"/>
</dbReference>
<dbReference type="Proteomes" id="UP000184330">
    <property type="component" value="Unassembled WGS sequence"/>
</dbReference>
<evidence type="ECO:0000256" key="5">
    <source>
        <dbReference type="ARBA" id="ARBA00022786"/>
    </source>
</evidence>
<feature type="compositionally biased region" description="Basic residues" evidence="8">
    <location>
        <begin position="824"/>
        <end position="833"/>
    </location>
</feature>
<keyword evidence="4" id="KW-0645">Protease</keyword>
<dbReference type="EC" id="3.4.19.12" evidence="3"/>